<dbReference type="AlphaFoldDB" id="A0A261TQP3"/>
<feature type="region of interest" description="Disordered" evidence="1">
    <location>
        <begin position="1"/>
        <end position="48"/>
    </location>
</feature>
<evidence type="ECO:0000313" key="3">
    <source>
        <dbReference type="Proteomes" id="UP000216885"/>
    </source>
</evidence>
<reference evidence="2 3" key="1">
    <citation type="submission" date="2017-05" db="EMBL/GenBank/DDBJ databases">
        <title>Complete and WGS of Bordetella genogroups.</title>
        <authorList>
            <person name="Spilker T."/>
            <person name="LiPuma J."/>
        </authorList>
    </citation>
    <scope>NUCLEOTIDE SEQUENCE [LARGE SCALE GENOMIC DNA]</scope>
    <source>
        <strain evidence="2 3">AU9919</strain>
    </source>
</reference>
<dbReference type="RefSeq" id="WP_094839266.1">
    <property type="nucleotide sequence ID" value="NZ_NEVQ01000022.1"/>
</dbReference>
<sequence length="130" mass="14484">MKTSSIHDVCFSNEPGRRHQKPSSIEIDRGRALKPRKAPIKKSPAPQRMQEEFRELIMRAQRSGINLPRGALAAQQRPESTSLSALAGFAKNIEKEADKIRNLSGLPWPAEAELTALAIHAGIFARNTYR</sequence>
<keyword evidence="3" id="KW-1185">Reference proteome</keyword>
<organism evidence="2 3">
    <name type="scientific">Bordetella genomosp. 4</name>
    <dbReference type="NCBI Taxonomy" id="463044"/>
    <lineage>
        <taxon>Bacteria</taxon>
        <taxon>Pseudomonadati</taxon>
        <taxon>Pseudomonadota</taxon>
        <taxon>Betaproteobacteria</taxon>
        <taxon>Burkholderiales</taxon>
        <taxon>Alcaligenaceae</taxon>
        <taxon>Bordetella</taxon>
    </lineage>
</organism>
<dbReference type="EMBL" id="NEVQ01000022">
    <property type="protein sequence ID" value="OZI50943.1"/>
    <property type="molecule type" value="Genomic_DNA"/>
</dbReference>
<protein>
    <submittedName>
        <fullName evidence="2">Uncharacterized protein</fullName>
    </submittedName>
</protein>
<name>A0A261TQP3_9BORD</name>
<accession>A0A261TQP3</accession>
<evidence type="ECO:0000313" key="2">
    <source>
        <dbReference type="EMBL" id="OZI50943.1"/>
    </source>
</evidence>
<evidence type="ECO:0000256" key="1">
    <source>
        <dbReference type="SAM" id="MobiDB-lite"/>
    </source>
</evidence>
<dbReference type="Proteomes" id="UP000216885">
    <property type="component" value="Unassembled WGS sequence"/>
</dbReference>
<comment type="caution">
    <text evidence="2">The sequence shown here is derived from an EMBL/GenBank/DDBJ whole genome shotgun (WGS) entry which is preliminary data.</text>
</comment>
<gene>
    <name evidence="2" type="ORF">CAL20_24325</name>
</gene>
<proteinExistence type="predicted"/>